<dbReference type="EMBL" id="CM046395">
    <property type="protein sequence ID" value="KAI8543146.1"/>
    <property type="molecule type" value="Genomic_DNA"/>
</dbReference>
<evidence type="ECO:0000313" key="1">
    <source>
        <dbReference type="EMBL" id="KAI8543146.1"/>
    </source>
</evidence>
<keyword evidence="2" id="KW-1185">Reference proteome</keyword>
<evidence type="ECO:0000313" key="2">
    <source>
        <dbReference type="Proteomes" id="UP001062846"/>
    </source>
</evidence>
<dbReference type="Proteomes" id="UP001062846">
    <property type="component" value="Chromosome 8"/>
</dbReference>
<gene>
    <name evidence="1" type="ORF">RHMOL_Rhmol08G0194900</name>
</gene>
<organism evidence="1 2">
    <name type="scientific">Rhododendron molle</name>
    <name type="common">Chinese azalea</name>
    <name type="synonym">Azalea mollis</name>
    <dbReference type="NCBI Taxonomy" id="49168"/>
    <lineage>
        <taxon>Eukaryota</taxon>
        <taxon>Viridiplantae</taxon>
        <taxon>Streptophyta</taxon>
        <taxon>Embryophyta</taxon>
        <taxon>Tracheophyta</taxon>
        <taxon>Spermatophyta</taxon>
        <taxon>Magnoliopsida</taxon>
        <taxon>eudicotyledons</taxon>
        <taxon>Gunneridae</taxon>
        <taxon>Pentapetalae</taxon>
        <taxon>asterids</taxon>
        <taxon>Ericales</taxon>
        <taxon>Ericaceae</taxon>
        <taxon>Ericoideae</taxon>
        <taxon>Rhodoreae</taxon>
        <taxon>Rhododendron</taxon>
    </lineage>
</organism>
<comment type="caution">
    <text evidence="1">The sequence shown here is derived from an EMBL/GenBank/DDBJ whole genome shotgun (WGS) entry which is preliminary data.</text>
</comment>
<proteinExistence type="predicted"/>
<sequence>MFNFFFFFCLCFYFEGTCWMMEEFKLEKETCLEDENIGNWQENQVNSDSDASFVDCEMPELAIFELESEYQIVKDICIDREIPSPARCSVENCELDHSIISCLLNSDIETDVKSTEKALTRVSSISNSSDFLSEHVKHCDSNEDSTCSRFPLVAELDAQISNSNGDGVEPKYNKVPIEGSISTATESDQVEARSFTYDCGPSLSTINTGNKEIPGITEDHEQSSYAAPGPVLGPITKSGSVSFRSNSCNSTRSFTFPVLAWEWNDSPERMLEAKRKVFKKHRRWKSVVSLCCKF</sequence>
<protein>
    <submittedName>
        <fullName evidence="1">Uncharacterized protein</fullName>
    </submittedName>
</protein>
<accession>A0ACC0MQ33</accession>
<reference evidence="1" key="1">
    <citation type="submission" date="2022-02" db="EMBL/GenBank/DDBJ databases">
        <title>Plant Genome Project.</title>
        <authorList>
            <person name="Zhang R.-G."/>
        </authorList>
    </citation>
    <scope>NUCLEOTIDE SEQUENCE</scope>
    <source>
        <strain evidence="1">AT1</strain>
    </source>
</reference>
<name>A0ACC0MQ33_RHOML</name>